<evidence type="ECO:0000256" key="4">
    <source>
        <dbReference type="ARBA" id="ARBA00022692"/>
    </source>
</evidence>
<evidence type="ECO:0000313" key="10">
    <source>
        <dbReference type="EMBL" id="QNM15555.1"/>
    </source>
</evidence>
<dbReference type="PANTHER" id="PTHR34390:SF1">
    <property type="entry name" value="SUCCINATE TRANSPORTER SUBUNIT YJJB-RELATED"/>
    <property type="match status" value="1"/>
</dbReference>
<feature type="transmembrane region" description="Helical" evidence="8">
    <location>
        <begin position="6"/>
        <end position="24"/>
    </location>
</feature>
<evidence type="ECO:0000256" key="8">
    <source>
        <dbReference type="SAM" id="Phobius"/>
    </source>
</evidence>
<evidence type="ECO:0000256" key="7">
    <source>
        <dbReference type="ARBA" id="ARBA00034125"/>
    </source>
</evidence>
<feature type="transmembrane region" description="Helical" evidence="8">
    <location>
        <begin position="116"/>
        <end position="140"/>
    </location>
</feature>
<dbReference type="InterPro" id="IPR050539">
    <property type="entry name" value="ThrE_Dicarb/AminoAcid_Exp"/>
</dbReference>
<evidence type="ECO:0000256" key="5">
    <source>
        <dbReference type="ARBA" id="ARBA00022989"/>
    </source>
</evidence>
<keyword evidence="6 8" id="KW-0472">Membrane</keyword>
<dbReference type="EMBL" id="CP060637">
    <property type="protein sequence ID" value="QNM15555.1"/>
    <property type="molecule type" value="Genomic_DNA"/>
</dbReference>
<accession>A0A7G9GXM3</accession>
<feature type="domain" description="Threonine/Serine exporter ThrE" evidence="9">
    <location>
        <begin position="7"/>
        <end position="134"/>
    </location>
</feature>
<gene>
    <name evidence="10" type="ORF">H9Q81_01565</name>
</gene>
<evidence type="ECO:0000259" key="9">
    <source>
        <dbReference type="Pfam" id="PF12821"/>
    </source>
</evidence>
<dbReference type="Pfam" id="PF12821">
    <property type="entry name" value="ThrE_2"/>
    <property type="match status" value="1"/>
</dbReference>
<feature type="transmembrane region" description="Helical" evidence="8">
    <location>
        <begin position="82"/>
        <end position="104"/>
    </location>
</feature>
<dbReference type="KEGG" id="fho:H9Q81_01565"/>
<dbReference type="RefSeq" id="WP_101473399.1">
    <property type="nucleotide sequence ID" value="NZ_CP060637.1"/>
</dbReference>
<keyword evidence="4 8" id="KW-0812">Transmembrane</keyword>
<name>A0A7G9GXM3_9FUSO</name>
<keyword evidence="5 8" id="KW-1133">Transmembrane helix</keyword>
<evidence type="ECO:0000313" key="11">
    <source>
        <dbReference type="Proteomes" id="UP000515913"/>
    </source>
</evidence>
<feature type="transmembrane region" description="Helical" evidence="8">
    <location>
        <begin position="29"/>
        <end position="46"/>
    </location>
</feature>
<comment type="subcellular location">
    <subcellularLocation>
        <location evidence="1">Cell membrane</location>
        <topology evidence="1">Multi-pass membrane protein</topology>
    </subcellularLocation>
</comment>
<keyword evidence="11" id="KW-1185">Reference proteome</keyword>
<dbReference type="PANTHER" id="PTHR34390">
    <property type="entry name" value="UPF0442 PROTEIN YJJB-RELATED"/>
    <property type="match status" value="1"/>
</dbReference>
<dbReference type="GO" id="GO:0015744">
    <property type="term" value="P:succinate transport"/>
    <property type="evidence" value="ECO:0007669"/>
    <property type="project" value="TreeGrafter"/>
</dbReference>
<organism evidence="10 11">
    <name type="scientific">Fusobacterium hominis</name>
    <dbReference type="NCBI Taxonomy" id="2764326"/>
    <lineage>
        <taxon>Bacteria</taxon>
        <taxon>Fusobacteriati</taxon>
        <taxon>Fusobacteriota</taxon>
        <taxon>Fusobacteriia</taxon>
        <taxon>Fusobacteriales</taxon>
        <taxon>Fusobacteriaceae</taxon>
        <taxon>Fusobacterium</taxon>
    </lineage>
</organism>
<keyword evidence="3" id="KW-0997">Cell inner membrane</keyword>
<dbReference type="AlphaFoldDB" id="A0A7G9GXM3"/>
<dbReference type="Proteomes" id="UP000515913">
    <property type="component" value="Chromosome"/>
</dbReference>
<reference evidence="10 11" key="1">
    <citation type="submission" date="2020-08" db="EMBL/GenBank/DDBJ databases">
        <authorList>
            <person name="Liu C."/>
            <person name="Sun Q."/>
        </authorList>
    </citation>
    <scope>NUCLEOTIDE SEQUENCE [LARGE SCALE GENOMIC DNA]</scope>
    <source>
        <strain evidence="10 11">NSJ-57</strain>
    </source>
</reference>
<evidence type="ECO:0000256" key="2">
    <source>
        <dbReference type="ARBA" id="ARBA00022475"/>
    </source>
</evidence>
<evidence type="ECO:0000256" key="3">
    <source>
        <dbReference type="ARBA" id="ARBA00022519"/>
    </source>
</evidence>
<proteinExistence type="inferred from homology"/>
<sequence length="166" mass="18003">MNNTTVQIIAAAGSTCAFGILYNLKGKKLICASIGGAIGWIVYIFLKAKSNSDPGSFLFAAMAITIYSEMIARILKTPVTSTLIAALIPLVPGSGVYFTMSYFIQGKTELATQKGIETLLITVAITVGIVMISAFSEIYYKIKSYDLRKKAILKKKNLESKIKKSE</sequence>
<evidence type="ECO:0000256" key="6">
    <source>
        <dbReference type="ARBA" id="ARBA00023136"/>
    </source>
</evidence>
<protein>
    <submittedName>
        <fullName evidence="10">Threonine/serine exporter family protein</fullName>
    </submittedName>
</protein>
<comment type="similarity">
    <text evidence="7">Belongs to the ThrE exporter (TC 2.A.79) family.</text>
</comment>
<evidence type="ECO:0000256" key="1">
    <source>
        <dbReference type="ARBA" id="ARBA00004651"/>
    </source>
</evidence>
<feature type="transmembrane region" description="Helical" evidence="8">
    <location>
        <begin position="58"/>
        <end position="75"/>
    </location>
</feature>
<dbReference type="GO" id="GO:0005886">
    <property type="term" value="C:plasma membrane"/>
    <property type="evidence" value="ECO:0007669"/>
    <property type="project" value="UniProtKB-SubCell"/>
</dbReference>
<keyword evidence="2" id="KW-1003">Cell membrane</keyword>
<dbReference type="InterPro" id="IPR024528">
    <property type="entry name" value="ThrE_2"/>
</dbReference>